<dbReference type="Proteomes" id="UP000266441">
    <property type="component" value="Unassembled WGS sequence"/>
</dbReference>
<dbReference type="Gene3D" id="2.60.40.10">
    <property type="entry name" value="Immunoglobulins"/>
    <property type="match status" value="1"/>
</dbReference>
<keyword evidence="2" id="KW-1185">Reference proteome</keyword>
<gene>
    <name evidence="1" type="ORF">D1164_17085</name>
</gene>
<comment type="caution">
    <text evidence="1">The sequence shown here is derived from an EMBL/GenBank/DDBJ whole genome shotgun (WGS) entry which is preliminary data.</text>
</comment>
<dbReference type="Gene3D" id="2.60.40.1120">
    <property type="entry name" value="Carboxypeptidase-like, regulatory domain"/>
    <property type="match status" value="1"/>
</dbReference>
<sequence>MPLKLFAIFTFLTLAVLDLRGQTDPVVSISATKKQAEVLPGQIVNLAFFVENSSGEVQPVETKMDIPQGWKLISSSQAFELKPGEKKFLIFTVQVPSNNPVGHFDVSLHAVHSGTKEIFSSYTVSLLVGEVEKIAMFLVESPDYLTAGEELRGEFLLQNLGNTKKKVFFETRNCQVEGAQEIEVKPGESVRVTAVNQTSPDWTETRKEYYTVRALVSGKVAESIFRSVMVFPSKEAKKDLYFRFPVSASATYLATNQKGKYEHAYQFELSGSGALDPAGKHRLEFLARGPNNSNLSFLGMYDQYFVSYSQNNLELFAGEKAFSFTPLTESSRYGLGTENKVIFNNGLNLGFLYVKPRFYKEIENEVAAFTGFDFNKENNVEFFYISKKLRATPDLTQLFSVNSRFQPFDRTSVELEVSRGNFQENWDNALRANISSQFSIFNLAGNYFYTGKDYPGYFSNSTFYSGNFSVKLTPRLNLGVYAKEDFRNAQLDTFFVTAPYSKSFRAMINYNIASRSYLKFFWREYERKDRLALDKFHYNTRSLNAQFNQRFKKIEYYLLAEYGETANFLLESAENRQNTYRGSANITYRFNSLHSIRVFGSWSNINSFVSGEQRNLTAGMSVVSQIAKNLRANFHLQNAYDIDDYYRNRNLMQLNIDFTPARKHKFSLRSFYTLFRQQTEDPEFTFSFNYTYNFGIPLKKIIKAGDVTGQVMRENGEPAEGIVLSFQGKTTITDRNGAFSFRSVPAGRHLLFVDRSKLAIDEVTSIPDPFEVEVLEDRETPFHIKITKGTRLSGRLEVEESSVSVLRNNETNAKNIVVELKSEREQFRITSDKEGNFVFPLVRPGEWTFRVYTNSLPEGYEVEDPIRIIQLEPGREENVSVKMKSKKRKIIFKSQNNALQPLNSLKVKSIQKNSSENEREEKLEPISRIFYSVQVGAFEKKLSRESDYFGDEPYDFEKQIDNLHKYFIGRYVTYKEALEARKRLEKKFRNPFVAKFENDQFIQIEYRINNE</sequence>
<protein>
    <submittedName>
        <fullName evidence="1">Carboxypeptidase regulatory-like domain-containing protein</fullName>
    </submittedName>
</protein>
<dbReference type="OrthoDB" id="910082at2"/>
<name>A0A399CWC8_9BACT</name>
<accession>A0A399CWC8</accession>
<dbReference type="GO" id="GO:0004180">
    <property type="term" value="F:carboxypeptidase activity"/>
    <property type="evidence" value="ECO:0007669"/>
    <property type="project" value="UniProtKB-KW"/>
</dbReference>
<proteinExistence type="predicted"/>
<reference evidence="1 2" key="1">
    <citation type="journal article" date="2015" name="Int. J. Syst. Evol. Microbiol.">
        <title>Mariniphaga sediminis sp. nov., isolated from coastal sediment.</title>
        <authorList>
            <person name="Wang F.Q."/>
            <person name="Shen Q.Y."/>
            <person name="Chen G.J."/>
            <person name="Du Z.J."/>
        </authorList>
    </citation>
    <scope>NUCLEOTIDE SEQUENCE [LARGE SCALE GENOMIC DNA]</scope>
    <source>
        <strain evidence="1 2">SY21</strain>
    </source>
</reference>
<keyword evidence="1" id="KW-0645">Protease</keyword>
<organism evidence="1 2">
    <name type="scientific">Mariniphaga sediminis</name>
    <dbReference type="NCBI Taxonomy" id="1628158"/>
    <lineage>
        <taxon>Bacteria</taxon>
        <taxon>Pseudomonadati</taxon>
        <taxon>Bacteroidota</taxon>
        <taxon>Bacteroidia</taxon>
        <taxon>Marinilabiliales</taxon>
        <taxon>Prolixibacteraceae</taxon>
        <taxon>Mariniphaga</taxon>
    </lineage>
</organism>
<dbReference type="InterPro" id="IPR013783">
    <property type="entry name" value="Ig-like_fold"/>
</dbReference>
<evidence type="ECO:0000313" key="2">
    <source>
        <dbReference type="Proteomes" id="UP000266441"/>
    </source>
</evidence>
<keyword evidence="1" id="KW-0378">Hydrolase</keyword>
<dbReference type="InterPro" id="IPR008969">
    <property type="entry name" value="CarboxyPept-like_regulatory"/>
</dbReference>
<dbReference type="AlphaFoldDB" id="A0A399CWC8"/>
<dbReference type="SUPFAM" id="SSF49464">
    <property type="entry name" value="Carboxypeptidase regulatory domain-like"/>
    <property type="match status" value="1"/>
</dbReference>
<dbReference type="EMBL" id="QWET01000014">
    <property type="protein sequence ID" value="RIH64045.1"/>
    <property type="molecule type" value="Genomic_DNA"/>
</dbReference>
<evidence type="ECO:0000313" key="1">
    <source>
        <dbReference type="EMBL" id="RIH64045.1"/>
    </source>
</evidence>
<keyword evidence="1" id="KW-0121">Carboxypeptidase</keyword>
<dbReference type="RefSeq" id="WP_119351106.1">
    <property type="nucleotide sequence ID" value="NZ_QWET01000014.1"/>
</dbReference>